<dbReference type="InterPro" id="IPR037026">
    <property type="entry name" value="Vgr_OB-fold_dom_sf"/>
</dbReference>
<comment type="similarity">
    <text evidence="1">Belongs to the VgrG protein family.</text>
</comment>
<proteinExistence type="inferred from homology"/>
<dbReference type="InterPro" id="IPR050708">
    <property type="entry name" value="T6SS_VgrG/RHS"/>
</dbReference>
<dbReference type="Pfam" id="PF04717">
    <property type="entry name" value="Phage_base_V"/>
    <property type="match status" value="1"/>
</dbReference>
<dbReference type="Gene3D" id="2.40.50.230">
    <property type="entry name" value="Gp5 N-terminal domain"/>
    <property type="match status" value="1"/>
</dbReference>
<evidence type="ECO:0000259" key="3">
    <source>
        <dbReference type="Pfam" id="PF22178"/>
    </source>
</evidence>
<accession>A0A0M0HUF7</accession>
<dbReference type="AlphaFoldDB" id="A0A0M0HUF7"/>
<keyword evidence="5" id="KW-1185">Reference proteome</keyword>
<reference evidence="5" key="1">
    <citation type="submission" date="2015-08" db="EMBL/GenBank/DDBJ databases">
        <title>Vibrio galatheae sp. nov., a novel member of the Vibrionaceae family isolated from the Solomon Islands.</title>
        <authorList>
            <person name="Giubergia S."/>
            <person name="Machado H."/>
            <person name="Mateiu R.V."/>
            <person name="Gram L."/>
        </authorList>
    </citation>
    <scope>NUCLEOTIDE SEQUENCE [LARGE SCALE GENOMIC DNA]</scope>
    <source>
        <strain evidence="5">DSM 19134</strain>
    </source>
</reference>
<protein>
    <submittedName>
        <fullName evidence="4">Type IV secretion protein Rhs</fullName>
    </submittedName>
</protein>
<dbReference type="Proteomes" id="UP000037530">
    <property type="component" value="Unassembled WGS sequence"/>
</dbReference>
<dbReference type="InterPro" id="IPR017847">
    <property type="entry name" value="T6SS_RhsGE_Vgr_subset"/>
</dbReference>
<feature type="non-terminal residue" evidence="4">
    <location>
        <position position="1"/>
    </location>
</feature>
<evidence type="ECO:0000313" key="4">
    <source>
        <dbReference type="EMBL" id="KOO05721.1"/>
    </source>
</evidence>
<dbReference type="InterPro" id="IPR006533">
    <property type="entry name" value="T6SS_Vgr_RhsGE"/>
</dbReference>
<comment type="caution">
    <text evidence="4">The sequence shown here is derived from an EMBL/GenBank/DDBJ whole genome shotgun (WGS) entry which is preliminary data.</text>
</comment>
<evidence type="ECO:0000313" key="5">
    <source>
        <dbReference type="Proteomes" id="UP000037530"/>
    </source>
</evidence>
<dbReference type="InterPro" id="IPR054030">
    <property type="entry name" value="Gp5_Vgr_C"/>
</dbReference>
<dbReference type="Pfam" id="PF22178">
    <property type="entry name" value="Gp5_trimer_C"/>
    <property type="match status" value="1"/>
</dbReference>
<dbReference type="PANTHER" id="PTHR32305:SF11">
    <property type="entry name" value="TYPE VI SECRETION SYSTEM SPIKE PROTEIN VGRG3"/>
    <property type="match status" value="1"/>
</dbReference>
<dbReference type="SUPFAM" id="SSF69349">
    <property type="entry name" value="Phage fibre proteins"/>
    <property type="match status" value="1"/>
</dbReference>
<dbReference type="RefSeq" id="WP_157052411.1">
    <property type="nucleotide sequence ID" value="NZ_LHPI01000033.1"/>
</dbReference>
<gene>
    <name evidence="4" type="ORF">AKJ31_20735</name>
</gene>
<feature type="domain" description="Gp5/Type VI secretion system Vgr C-terminal trimerisation" evidence="3">
    <location>
        <begin position="90"/>
        <end position="194"/>
    </location>
</feature>
<feature type="domain" description="Gp5/Type VI secretion system Vgr protein OB-fold" evidence="2">
    <location>
        <begin position="6"/>
        <end position="72"/>
    </location>
</feature>
<organism evidence="4 5">
    <name type="scientific">Vibrio hepatarius</name>
    <dbReference type="NCBI Taxonomy" id="171383"/>
    <lineage>
        <taxon>Bacteria</taxon>
        <taxon>Pseudomonadati</taxon>
        <taxon>Pseudomonadota</taxon>
        <taxon>Gammaproteobacteria</taxon>
        <taxon>Vibrionales</taxon>
        <taxon>Vibrionaceae</taxon>
        <taxon>Vibrio</taxon>
        <taxon>Vibrio oreintalis group</taxon>
    </lineage>
</organism>
<dbReference type="NCBIfam" id="TIGR03361">
    <property type="entry name" value="VI_Rhs_Vgr"/>
    <property type="match status" value="1"/>
</dbReference>
<evidence type="ECO:0000256" key="1">
    <source>
        <dbReference type="ARBA" id="ARBA00005558"/>
    </source>
</evidence>
<dbReference type="NCBIfam" id="TIGR01646">
    <property type="entry name" value="vgr_GE"/>
    <property type="match status" value="1"/>
</dbReference>
<evidence type="ECO:0000259" key="2">
    <source>
        <dbReference type="Pfam" id="PF04717"/>
    </source>
</evidence>
<dbReference type="InterPro" id="IPR006531">
    <property type="entry name" value="Gp5/Vgr_OB"/>
</dbReference>
<name>A0A0M0HUF7_9VIBR</name>
<dbReference type="SUPFAM" id="SSF69255">
    <property type="entry name" value="gp5 N-terminal domain-like"/>
    <property type="match status" value="1"/>
</dbReference>
<sequence length="314" mass="34000">EIYCDEHGRVKLHFPWDRYSSGDEHSSCWVRVSQGWAGAQYGMMALPRIGHEVIVSFLNGDPDQPIVTGRTYHATNTAPYALPEHKTKTVWRSETHQGQGFNELSFEDQAESEKVYLHAQKDFEADVLNDHTTQIQHDKHLTVDNDSFTQIKNNHHLTVEGESRNKIAKDQTLMVDGSAHHKTGKLYAVDAGSEVHLKGGAKIIIEAGSELTLKVGGSFVKVDASGVSIVGPAINLNSGGSPGSGSGFGGQMATLPNGLEAVAASDELVFVKPTPTLLQQVIADVKIGMPITQICQKKSDGSCPLSDCPCENNK</sequence>
<dbReference type="EMBL" id="LHPI01000033">
    <property type="protein sequence ID" value="KOO05721.1"/>
    <property type="molecule type" value="Genomic_DNA"/>
</dbReference>
<dbReference type="PANTHER" id="PTHR32305">
    <property type="match status" value="1"/>
</dbReference>
<dbReference type="OrthoDB" id="9762420at2"/>
<dbReference type="STRING" id="171383.AKJ31_20735"/>
<dbReference type="PATRIC" id="fig|171383.3.peg.4237"/>